<evidence type="ECO:0000313" key="1">
    <source>
        <dbReference type="EMBL" id="KAK8487192.1"/>
    </source>
</evidence>
<sequence length="101" mass="11859">MSSHIASLPTCMHEMTPPLLELAIDLTWWSVCECSTHGAVRSANQKKVKTMETVDFYRDKAYWKERLIAERAEMVKLSKEYWESQIKHVIASSEFRPWRVV</sequence>
<keyword evidence="2" id="KW-1185">Reference proteome</keyword>
<reference evidence="1 2" key="1">
    <citation type="journal article" date="2024" name="G3 (Bethesda)">
        <title>Genome assembly of Hibiscus sabdariffa L. provides insights into metabolisms of medicinal natural products.</title>
        <authorList>
            <person name="Kim T."/>
        </authorList>
    </citation>
    <scope>NUCLEOTIDE SEQUENCE [LARGE SCALE GENOMIC DNA]</scope>
    <source>
        <strain evidence="1">TK-2024</strain>
        <tissue evidence="1">Old leaves</tissue>
    </source>
</reference>
<organism evidence="1 2">
    <name type="scientific">Hibiscus sabdariffa</name>
    <name type="common">roselle</name>
    <dbReference type="NCBI Taxonomy" id="183260"/>
    <lineage>
        <taxon>Eukaryota</taxon>
        <taxon>Viridiplantae</taxon>
        <taxon>Streptophyta</taxon>
        <taxon>Embryophyta</taxon>
        <taxon>Tracheophyta</taxon>
        <taxon>Spermatophyta</taxon>
        <taxon>Magnoliopsida</taxon>
        <taxon>eudicotyledons</taxon>
        <taxon>Gunneridae</taxon>
        <taxon>Pentapetalae</taxon>
        <taxon>rosids</taxon>
        <taxon>malvids</taxon>
        <taxon>Malvales</taxon>
        <taxon>Malvaceae</taxon>
        <taxon>Malvoideae</taxon>
        <taxon>Hibiscus</taxon>
    </lineage>
</organism>
<dbReference type="EMBL" id="JBBPBM010001108">
    <property type="protein sequence ID" value="KAK8487192.1"/>
    <property type="molecule type" value="Genomic_DNA"/>
</dbReference>
<gene>
    <name evidence="1" type="ORF">V6N12_007898</name>
</gene>
<name>A0ABR2A2D9_9ROSI</name>
<comment type="caution">
    <text evidence="1">The sequence shown here is derived from an EMBL/GenBank/DDBJ whole genome shotgun (WGS) entry which is preliminary data.</text>
</comment>
<proteinExistence type="predicted"/>
<dbReference type="Proteomes" id="UP001472677">
    <property type="component" value="Unassembled WGS sequence"/>
</dbReference>
<protein>
    <submittedName>
        <fullName evidence="1">Uncharacterized protein</fullName>
    </submittedName>
</protein>
<evidence type="ECO:0000313" key="2">
    <source>
        <dbReference type="Proteomes" id="UP001472677"/>
    </source>
</evidence>
<accession>A0ABR2A2D9</accession>